<dbReference type="GO" id="GO:0003677">
    <property type="term" value="F:DNA binding"/>
    <property type="evidence" value="ECO:0007669"/>
    <property type="project" value="UniProtKB-KW"/>
</dbReference>
<comment type="similarity">
    <text evidence="1">Belongs to the RuvC family.</text>
</comment>
<evidence type="ECO:0000256" key="11">
    <source>
        <dbReference type="ARBA" id="ARBA00023204"/>
    </source>
</evidence>
<dbReference type="GO" id="GO:0046872">
    <property type="term" value="F:metal ion binding"/>
    <property type="evidence" value="ECO:0007669"/>
    <property type="project" value="UniProtKB-KW"/>
</dbReference>
<dbReference type="InterPro" id="IPR012337">
    <property type="entry name" value="RNaseH-like_sf"/>
</dbReference>
<dbReference type="InterPro" id="IPR002176">
    <property type="entry name" value="X-over_junc_endoDNase_RuvC"/>
</dbReference>
<organism evidence="12">
    <name type="scientific">marine sediment metagenome</name>
    <dbReference type="NCBI Taxonomy" id="412755"/>
    <lineage>
        <taxon>unclassified sequences</taxon>
        <taxon>metagenomes</taxon>
        <taxon>ecological metagenomes</taxon>
    </lineage>
</organism>
<evidence type="ECO:0000256" key="8">
    <source>
        <dbReference type="ARBA" id="ARBA00022842"/>
    </source>
</evidence>
<keyword evidence="10" id="KW-0233">DNA recombination</keyword>
<dbReference type="GO" id="GO:0006281">
    <property type="term" value="P:DNA repair"/>
    <property type="evidence" value="ECO:0007669"/>
    <property type="project" value="UniProtKB-KW"/>
</dbReference>
<evidence type="ECO:0000256" key="10">
    <source>
        <dbReference type="ARBA" id="ARBA00023172"/>
    </source>
</evidence>
<evidence type="ECO:0000256" key="2">
    <source>
        <dbReference type="ARBA" id="ARBA00022490"/>
    </source>
</evidence>
<dbReference type="PRINTS" id="PR00696">
    <property type="entry name" value="RSOLVASERUVC"/>
</dbReference>
<keyword evidence="8" id="KW-0460">Magnesium</keyword>
<evidence type="ECO:0000313" key="12">
    <source>
        <dbReference type="EMBL" id="GAH91589.1"/>
    </source>
</evidence>
<dbReference type="NCBIfam" id="TIGR00228">
    <property type="entry name" value="ruvC"/>
    <property type="match status" value="1"/>
</dbReference>
<evidence type="ECO:0000256" key="6">
    <source>
        <dbReference type="ARBA" id="ARBA00022763"/>
    </source>
</evidence>
<reference evidence="12" key="1">
    <citation type="journal article" date="2014" name="Front. Microbiol.">
        <title>High frequency of phylogenetically diverse reductive dehalogenase-homologous genes in deep subseafloor sedimentary metagenomes.</title>
        <authorList>
            <person name="Kawai M."/>
            <person name="Futagami T."/>
            <person name="Toyoda A."/>
            <person name="Takaki Y."/>
            <person name="Nishi S."/>
            <person name="Hori S."/>
            <person name="Arai W."/>
            <person name="Tsubouchi T."/>
            <person name="Morono Y."/>
            <person name="Uchiyama I."/>
            <person name="Ito T."/>
            <person name="Fujiyama A."/>
            <person name="Inagaki F."/>
            <person name="Takami H."/>
        </authorList>
    </citation>
    <scope>NUCLEOTIDE SEQUENCE</scope>
    <source>
        <strain evidence="12">Expedition CK06-06</strain>
    </source>
</reference>
<dbReference type="HAMAP" id="MF_00034">
    <property type="entry name" value="RuvC"/>
    <property type="match status" value="1"/>
</dbReference>
<keyword evidence="4" id="KW-0479">Metal-binding</keyword>
<dbReference type="SUPFAM" id="SSF53098">
    <property type="entry name" value="Ribonuclease H-like"/>
    <property type="match status" value="1"/>
</dbReference>
<evidence type="ECO:0000256" key="7">
    <source>
        <dbReference type="ARBA" id="ARBA00022801"/>
    </source>
</evidence>
<keyword evidence="3" id="KW-0540">Nuclease</keyword>
<keyword evidence="6" id="KW-0227">DNA damage</keyword>
<keyword evidence="5" id="KW-0255">Endonuclease</keyword>
<protein>
    <submittedName>
        <fullName evidence="12">Uncharacterized protein</fullName>
    </submittedName>
</protein>
<proteinExistence type="inferred from homology"/>
<dbReference type="GO" id="GO:0006310">
    <property type="term" value="P:DNA recombination"/>
    <property type="evidence" value="ECO:0007669"/>
    <property type="project" value="UniProtKB-KW"/>
</dbReference>
<sequence>MTTDRIRILGIDPGLETTGVSILDVEKGEYYPIFSDCIITKKNKPIGERLEEIYRGINQLIKKYCPDCMAIEEIFFSMNVKTAMDVSQARGVSILAGSINNLKIYEYTPLQVKQAVVGYGKATKKQIKYMLRIILKVEDNFFPRKDDAWDAMAISVCHANNKKFQDKVKTFK</sequence>
<keyword evidence="11" id="KW-0234">DNA repair</keyword>
<dbReference type="Pfam" id="PF02075">
    <property type="entry name" value="RuvC"/>
    <property type="match status" value="1"/>
</dbReference>
<name>X1KN66_9ZZZZ</name>
<evidence type="ECO:0000256" key="5">
    <source>
        <dbReference type="ARBA" id="ARBA00022759"/>
    </source>
</evidence>
<dbReference type="AlphaFoldDB" id="X1KN66"/>
<keyword evidence="9" id="KW-0238">DNA-binding</keyword>
<evidence type="ECO:0000256" key="3">
    <source>
        <dbReference type="ARBA" id="ARBA00022722"/>
    </source>
</evidence>
<keyword evidence="2" id="KW-0963">Cytoplasm</keyword>
<evidence type="ECO:0000256" key="4">
    <source>
        <dbReference type="ARBA" id="ARBA00022723"/>
    </source>
</evidence>
<evidence type="ECO:0000256" key="1">
    <source>
        <dbReference type="ARBA" id="ARBA00009518"/>
    </source>
</evidence>
<dbReference type="FunFam" id="3.30.420.10:FF:000002">
    <property type="entry name" value="Crossover junction endodeoxyribonuclease RuvC"/>
    <property type="match status" value="1"/>
</dbReference>
<dbReference type="PANTHER" id="PTHR30194:SF3">
    <property type="entry name" value="CROSSOVER JUNCTION ENDODEOXYRIBONUCLEASE RUVC"/>
    <property type="match status" value="1"/>
</dbReference>
<keyword evidence="7" id="KW-0378">Hydrolase</keyword>
<dbReference type="PANTHER" id="PTHR30194">
    <property type="entry name" value="CROSSOVER JUNCTION ENDODEOXYRIBONUCLEASE RUVC"/>
    <property type="match status" value="1"/>
</dbReference>
<comment type="caution">
    <text evidence="12">The sequence shown here is derived from an EMBL/GenBank/DDBJ whole genome shotgun (WGS) entry which is preliminary data.</text>
</comment>
<dbReference type="InterPro" id="IPR036397">
    <property type="entry name" value="RNaseH_sf"/>
</dbReference>
<dbReference type="EMBL" id="BARV01002403">
    <property type="protein sequence ID" value="GAH91589.1"/>
    <property type="molecule type" value="Genomic_DNA"/>
</dbReference>
<gene>
    <name evidence="12" type="ORF">S06H3_06230</name>
</gene>
<dbReference type="GO" id="GO:0016787">
    <property type="term" value="F:hydrolase activity"/>
    <property type="evidence" value="ECO:0007669"/>
    <property type="project" value="UniProtKB-KW"/>
</dbReference>
<dbReference type="GO" id="GO:0004520">
    <property type="term" value="F:DNA endonuclease activity"/>
    <property type="evidence" value="ECO:0007669"/>
    <property type="project" value="InterPro"/>
</dbReference>
<dbReference type="Gene3D" id="3.30.420.10">
    <property type="entry name" value="Ribonuclease H-like superfamily/Ribonuclease H"/>
    <property type="match status" value="1"/>
</dbReference>
<accession>X1KN66</accession>
<dbReference type="CDD" id="cd16962">
    <property type="entry name" value="RuvC"/>
    <property type="match status" value="1"/>
</dbReference>
<dbReference type="NCBIfam" id="NF000711">
    <property type="entry name" value="PRK00039.2-1"/>
    <property type="match status" value="1"/>
</dbReference>
<evidence type="ECO:0000256" key="9">
    <source>
        <dbReference type="ARBA" id="ARBA00023125"/>
    </source>
</evidence>